<evidence type="ECO:0000313" key="6">
    <source>
        <dbReference type="EMBL" id="SFP96411.1"/>
    </source>
</evidence>
<comment type="subcellular location">
    <subcellularLocation>
        <location evidence="1">Bacterial flagellum</location>
    </subcellularLocation>
</comment>
<keyword evidence="7" id="KW-1185">Reference proteome</keyword>
<feature type="domain" description="Flagellin N-terminal" evidence="4">
    <location>
        <begin position="6"/>
        <end position="140"/>
    </location>
</feature>
<dbReference type="GO" id="GO:0005198">
    <property type="term" value="F:structural molecule activity"/>
    <property type="evidence" value="ECO:0007669"/>
    <property type="project" value="InterPro"/>
</dbReference>
<accession>A0A1I5UM58</accession>
<dbReference type="Proteomes" id="UP000199136">
    <property type="component" value="Unassembled WGS sequence"/>
</dbReference>
<dbReference type="Pfam" id="PF00700">
    <property type="entry name" value="Flagellin_C"/>
    <property type="match status" value="1"/>
</dbReference>
<evidence type="ECO:0000259" key="5">
    <source>
        <dbReference type="Pfam" id="PF00700"/>
    </source>
</evidence>
<dbReference type="GO" id="GO:0071973">
    <property type="term" value="P:bacterial-type flagellum-dependent cell motility"/>
    <property type="evidence" value="ECO:0007669"/>
    <property type="project" value="InterPro"/>
</dbReference>
<dbReference type="PANTHER" id="PTHR42792">
    <property type="entry name" value="FLAGELLIN"/>
    <property type="match status" value="1"/>
</dbReference>
<name>A0A1I5UM58_9LACT</name>
<keyword evidence="6" id="KW-0966">Cell projection</keyword>
<keyword evidence="6" id="KW-0969">Cilium</keyword>
<dbReference type="STRING" id="82801.SAMN04488506_0075"/>
<dbReference type="AlphaFoldDB" id="A0A1I5UM58"/>
<dbReference type="Pfam" id="PF00669">
    <property type="entry name" value="Flagellin_N"/>
    <property type="match status" value="1"/>
</dbReference>
<organism evidence="6 7">
    <name type="scientific">Desemzia incerta</name>
    <dbReference type="NCBI Taxonomy" id="82801"/>
    <lineage>
        <taxon>Bacteria</taxon>
        <taxon>Bacillati</taxon>
        <taxon>Bacillota</taxon>
        <taxon>Bacilli</taxon>
        <taxon>Lactobacillales</taxon>
        <taxon>Carnobacteriaceae</taxon>
        <taxon>Desemzia</taxon>
    </lineage>
</organism>
<keyword evidence="3" id="KW-0975">Bacterial flagellum</keyword>
<dbReference type="InterPro" id="IPR001029">
    <property type="entry name" value="Flagellin_N"/>
</dbReference>
<dbReference type="PANTHER" id="PTHR42792:SF1">
    <property type="entry name" value="FLAGELLAR HOOK-ASSOCIATED PROTEIN 3"/>
    <property type="match status" value="1"/>
</dbReference>
<gene>
    <name evidence="6" type="ORF">SAMN04488506_0075</name>
</gene>
<dbReference type="Gene3D" id="1.20.1330.10">
    <property type="entry name" value="f41 fragment of flagellin, N-terminal domain"/>
    <property type="match status" value="1"/>
</dbReference>
<protein>
    <submittedName>
        <fullName evidence="6">Flagellar hook-associated protein 3 FlgL</fullName>
    </submittedName>
</protein>
<dbReference type="OrthoDB" id="9758307at2"/>
<dbReference type="InterPro" id="IPR046358">
    <property type="entry name" value="Flagellin_C"/>
</dbReference>
<proteinExistence type="inferred from homology"/>
<evidence type="ECO:0000256" key="3">
    <source>
        <dbReference type="ARBA" id="ARBA00023143"/>
    </source>
</evidence>
<reference evidence="6 7" key="1">
    <citation type="submission" date="2016-10" db="EMBL/GenBank/DDBJ databases">
        <authorList>
            <person name="de Groot N.N."/>
        </authorList>
    </citation>
    <scope>NUCLEOTIDE SEQUENCE [LARGE SCALE GENOMIC DNA]</scope>
    <source>
        <strain evidence="6 7">DSM 20581</strain>
    </source>
</reference>
<evidence type="ECO:0000259" key="4">
    <source>
        <dbReference type="Pfam" id="PF00669"/>
    </source>
</evidence>
<feature type="domain" description="Flagellin C-terminal" evidence="5">
    <location>
        <begin position="231"/>
        <end position="311"/>
    </location>
</feature>
<dbReference type="RefSeq" id="WP_092479055.1">
    <property type="nucleotide sequence ID" value="NZ_FOXW01000001.1"/>
</dbReference>
<evidence type="ECO:0000256" key="1">
    <source>
        <dbReference type="ARBA" id="ARBA00004365"/>
    </source>
</evidence>
<sequence>MRITDSYMSSNFINNLQSNLKNLSKVQNQLSSLKEVSKSSDNPMLVSEIMDLNNSIIQNEEYMLTIKDSIDFSNMQDSAYDAATKSLSRIRTLIQQAATGTVNNDDRKIIKEEVEAEIQTLTDALNTNFGGKYIFSGQNTTTKPFSIERDANGEMTGLNYAGTTDEGTSGNLTRRIAQGVTVELKTDGRELLNERNSIDTPDNLGTFLARTLSALETGNVESLSGELLVRAEQEIDNIVTNRTENGAIFNRLEAAKERSTAENLNLESMRSDKQDIDLAEKFMEYTMEQTAYQASLAMGTKILSTSILDYL</sequence>
<dbReference type="InterPro" id="IPR001492">
    <property type="entry name" value="Flagellin"/>
</dbReference>
<dbReference type="SUPFAM" id="SSF64518">
    <property type="entry name" value="Phase 1 flagellin"/>
    <property type="match status" value="1"/>
</dbReference>
<keyword evidence="6" id="KW-0282">Flagellum</keyword>
<comment type="similarity">
    <text evidence="2">Belongs to the bacterial flagellin family.</text>
</comment>
<evidence type="ECO:0000256" key="2">
    <source>
        <dbReference type="ARBA" id="ARBA00005709"/>
    </source>
</evidence>
<dbReference type="InterPro" id="IPR013384">
    <property type="entry name" value="Flagell_FlgL"/>
</dbReference>
<evidence type="ECO:0000313" key="7">
    <source>
        <dbReference type="Proteomes" id="UP000199136"/>
    </source>
</evidence>
<dbReference type="EMBL" id="FOXW01000001">
    <property type="protein sequence ID" value="SFP96411.1"/>
    <property type="molecule type" value="Genomic_DNA"/>
</dbReference>
<dbReference type="NCBIfam" id="TIGR02550">
    <property type="entry name" value="flagell_flgL"/>
    <property type="match status" value="1"/>
</dbReference>
<dbReference type="GO" id="GO:0009424">
    <property type="term" value="C:bacterial-type flagellum hook"/>
    <property type="evidence" value="ECO:0007669"/>
    <property type="project" value="InterPro"/>
</dbReference>